<organism evidence="2 3">
    <name type="scientific">Acetoanaerobium pronyense</name>
    <dbReference type="NCBI Taxonomy" id="1482736"/>
    <lineage>
        <taxon>Bacteria</taxon>
        <taxon>Bacillati</taxon>
        <taxon>Bacillota</taxon>
        <taxon>Clostridia</taxon>
        <taxon>Peptostreptococcales</taxon>
        <taxon>Filifactoraceae</taxon>
        <taxon>Acetoanaerobium</taxon>
    </lineage>
</organism>
<dbReference type="Gene3D" id="3.30.830.10">
    <property type="entry name" value="Metalloenzyme, LuxS/M16 peptidase-like"/>
    <property type="match status" value="2"/>
</dbReference>
<name>A0ABS4KFY7_9FIRM</name>
<keyword evidence="3" id="KW-1185">Reference proteome</keyword>
<dbReference type="InterPro" id="IPR050361">
    <property type="entry name" value="MPP/UQCRC_Complex"/>
</dbReference>
<dbReference type="PANTHER" id="PTHR11851">
    <property type="entry name" value="METALLOPROTEASE"/>
    <property type="match status" value="1"/>
</dbReference>
<dbReference type="Pfam" id="PF05193">
    <property type="entry name" value="Peptidase_M16_C"/>
    <property type="match status" value="1"/>
</dbReference>
<evidence type="ECO:0000313" key="3">
    <source>
        <dbReference type="Proteomes" id="UP001314903"/>
    </source>
</evidence>
<dbReference type="Proteomes" id="UP001314903">
    <property type="component" value="Unassembled WGS sequence"/>
</dbReference>
<accession>A0ABS4KFY7</accession>
<dbReference type="RefSeq" id="WP_245330711.1">
    <property type="nucleotide sequence ID" value="NZ_JAGGLI010000003.1"/>
</dbReference>
<proteinExistence type="predicted"/>
<dbReference type="InterPro" id="IPR011249">
    <property type="entry name" value="Metalloenz_LuxS/M16"/>
</dbReference>
<gene>
    <name evidence="2" type="ORF">J2Z35_000468</name>
</gene>
<comment type="caution">
    <text evidence="2">The sequence shown here is derived from an EMBL/GenBank/DDBJ whole genome shotgun (WGS) entry which is preliminary data.</text>
</comment>
<dbReference type="PANTHER" id="PTHR11851:SF186">
    <property type="entry name" value="INACTIVE METALLOPROTEASE YMFF-RELATED"/>
    <property type="match status" value="1"/>
</dbReference>
<dbReference type="InterPro" id="IPR007863">
    <property type="entry name" value="Peptidase_M16_C"/>
</dbReference>
<protein>
    <submittedName>
        <fullName evidence="2">Zn-dependent peptidase</fullName>
    </submittedName>
</protein>
<feature type="domain" description="Peptidase M16 C-terminal" evidence="1">
    <location>
        <begin position="182"/>
        <end position="354"/>
    </location>
</feature>
<reference evidence="2 3" key="1">
    <citation type="submission" date="2021-03" db="EMBL/GenBank/DDBJ databases">
        <title>Genomic Encyclopedia of Type Strains, Phase IV (KMG-IV): sequencing the most valuable type-strain genomes for metagenomic binning, comparative biology and taxonomic classification.</title>
        <authorList>
            <person name="Goeker M."/>
        </authorList>
    </citation>
    <scope>NUCLEOTIDE SEQUENCE [LARGE SCALE GENOMIC DNA]</scope>
    <source>
        <strain evidence="2 3">DSM 27512</strain>
    </source>
</reference>
<dbReference type="EMBL" id="JAGGLI010000003">
    <property type="protein sequence ID" value="MBP2026679.1"/>
    <property type="molecule type" value="Genomic_DNA"/>
</dbReference>
<dbReference type="SUPFAM" id="SSF63411">
    <property type="entry name" value="LuxS/MPP-like metallohydrolase"/>
    <property type="match status" value="2"/>
</dbReference>
<evidence type="ECO:0000313" key="2">
    <source>
        <dbReference type="EMBL" id="MBP2026679.1"/>
    </source>
</evidence>
<sequence length="422" mass="48624">MIGYEKINLGHGINLMLISKANYKTNIATIYIKRPLKRDEVTMNSLLPSVLKSGTKDYPSQREITVKMQELYGSNLGASVDKTGERQIMSFRLYTTADEFLPEPIFEEAFDILKKIVLDPKIINDGFDPKFVDIEKENLREDINAKINNKGHYAVEKCIEHMCEGEPFSISEDGYIEDLDNINEKNLYKHYLNVIESSEIDIVIAGSFDREKVIEIIQNTFSIKREAIIETKNEEIYKKPEPKFVEENLDITQGKLVMGFRTNMDFKDEKYYSLLMYSAILGGGAHSKMFLNIREKESLCYSIYSTLEKMKGLMFISAGIEISDYDKALELIYKELDDMKNGNISIQEMENSRSYLVSNLRALNDSLSSLTDFYYNMSIQNTNRSLDEVIELIKKVKTEDVIEVAQDIYLDTVYFLRGPKNS</sequence>
<dbReference type="NCBIfam" id="NF047422">
    <property type="entry name" value="YfmF_fam"/>
    <property type="match status" value="1"/>
</dbReference>
<evidence type="ECO:0000259" key="1">
    <source>
        <dbReference type="Pfam" id="PF05193"/>
    </source>
</evidence>